<feature type="compositionally biased region" description="Basic and acidic residues" evidence="1">
    <location>
        <begin position="97"/>
        <end position="107"/>
    </location>
</feature>
<gene>
    <name evidence="2" type="ORF">FGO68_gene13512</name>
</gene>
<sequence length="116" mass="12841">MYFLILRKIKHGCTAKFIRHCTIMTDSANHPTLVLTSSDMGFNSENAGSIIEMSNTANSFISSSLFLNGSLNGFATPIYSIYNSDETMKIDTQSEGAHPRNSKERQKSSLLNTKRG</sequence>
<protein>
    <submittedName>
        <fullName evidence="2">Uncharacterized protein</fullName>
    </submittedName>
</protein>
<comment type="caution">
    <text evidence="2">The sequence shown here is derived from an EMBL/GenBank/DDBJ whole genome shotgun (WGS) entry which is preliminary data.</text>
</comment>
<dbReference type="EMBL" id="RRYP01016986">
    <property type="protein sequence ID" value="TNV74444.1"/>
    <property type="molecule type" value="Genomic_DNA"/>
</dbReference>
<proteinExistence type="predicted"/>
<evidence type="ECO:0000313" key="3">
    <source>
        <dbReference type="Proteomes" id="UP000785679"/>
    </source>
</evidence>
<dbReference type="Proteomes" id="UP000785679">
    <property type="component" value="Unassembled WGS sequence"/>
</dbReference>
<reference evidence="2" key="1">
    <citation type="submission" date="2019-06" db="EMBL/GenBank/DDBJ databases">
        <authorList>
            <person name="Zheng W."/>
        </authorList>
    </citation>
    <scope>NUCLEOTIDE SEQUENCE</scope>
    <source>
        <strain evidence="2">QDHG01</strain>
    </source>
</reference>
<dbReference type="AlphaFoldDB" id="A0A8J8NGV4"/>
<evidence type="ECO:0000313" key="2">
    <source>
        <dbReference type="EMBL" id="TNV74444.1"/>
    </source>
</evidence>
<keyword evidence="3" id="KW-1185">Reference proteome</keyword>
<accession>A0A8J8NGV4</accession>
<evidence type="ECO:0000256" key="1">
    <source>
        <dbReference type="SAM" id="MobiDB-lite"/>
    </source>
</evidence>
<name>A0A8J8NGV4_HALGN</name>
<organism evidence="2 3">
    <name type="scientific">Halteria grandinella</name>
    <dbReference type="NCBI Taxonomy" id="5974"/>
    <lineage>
        <taxon>Eukaryota</taxon>
        <taxon>Sar</taxon>
        <taxon>Alveolata</taxon>
        <taxon>Ciliophora</taxon>
        <taxon>Intramacronucleata</taxon>
        <taxon>Spirotrichea</taxon>
        <taxon>Stichotrichia</taxon>
        <taxon>Sporadotrichida</taxon>
        <taxon>Halteriidae</taxon>
        <taxon>Halteria</taxon>
    </lineage>
</organism>
<feature type="region of interest" description="Disordered" evidence="1">
    <location>
        <begin position="90"/>
        <end position="116"/>
    </location>
</feature>